<accession>A0A9D4YT76</accession>
<evidence type="ECO:0000313" key="6">
    <source>
        <dbReference type="EMBL" id="KAI3425033.1"/>
    </source>
</evidence>
<name>A0A9D4YT76_CHLVU</name>
<feature type="domain" description="RRM" evidence="5">
    <location>
        <begin position="76"/>
        <end position="173"/>
    </location>
</feature>
<feature type="domain" description="RRM" evidence="5">
    <location>
        <begin position="210"/>
        <end position="288"/>
    </location>
</feature>
<comment type="caution">
    <text evidence="6">The sequence shown here is derived from an EMBL/GenBank/DDBJ whole genome shotgun (WGS) entry which is preliminary data.</text>
</comment>
<dbReference type="EMBL" id="SIDB01000012">
    <property type="protein sequence ID" value="KAI3425033.1"/>
    <property type="molecule type" value="Genomic_DNA"/>
</dbReference>
<sequence length="292" mass="32299">MLPIGLNRPYGDGHGIPLLATDAVSDMEKKGLRDQLEAQAREIQRLQGTLAHYRNWAQQLQARYQLFNPDAARPAKRVYVGNLPSNVSEAELRQAVNELMVQSGGTAAPGFPITSCKLYQGNGDLLFNGVHQQAQEKGYAFVEFRSVEEASNAMALDGVKFRDAYLKVRRPNNYDITLALMLGPTDPNPAMQVQLGGLEVVRTVVQDSPHKLFIGGLPCDWTEEQVKEMLMPFGQLKAFNLVMDRGTGNSKGYAFAEFLDLHVTDVVIQNLNGKPCHTKFLTVKRALAPPAF</sequence>
<dbReference type="GO" id="GO:0008380">
    <property type="term" value="P:RNA splicing"/>
    <property type="evidence" value="ECO:0007669"/>
    <property type="project" value="UniProtKB-KW"/>
</dbReference>
<dbReference type="PROSITE" id="PS50102">
    <property type="entry name" value="RRM"/>
    <property type="match status" value="2"/>
</dbReference>
<keyword evidence="7" id="KW-1185">Reference proteome</keyword>
<dbReference type="InterPro" id="IPR035979">
    <property type="entry name" value="RBD_domain_sf"/>
</dbReference>
<dbReference type="Proteomes" id="UP001055712">
    <property type="component" value="Unassembled WGS sequence"/>
</dbReference>
<dbReference type="CDD" id="cd12231">
    <property type="entry name" value="RRM2_U2AF65"/>
    <property type="match status" value="1"/>
</dbReference>
<dbReference type="InterPro" id="IPR012677">
    <property type="entry name" value="Nucleotide-bd_a/b_plait_sf"/>
</dbReference>
<evidence type="ECO:0000256" key="3">
    <source>
        <dbReference type="ARBA" id="ARBA00023187"/>
    </source>
</evidence>
<reference evidence="6" key="1">
    <citation type="journal article" date="2019" name="Plant J.">
        <title>Chlorella vulgaris genome assembly and annotation reveals the molecular basis for metabolic acclimation to high light conditions.</title>
        <authorList>
            <person name="Cecchin M."/>
            <person name="Marcolungo L."/>
            <person name="Rossato M."/>
            <person name="Girolomoni L."/>
            <person name="Cosentino E."/>
            <person name="Cuine S."/>
            <person name="Li-Beisson Y."/>
            <person name="Delledonne M."/>
            <person name="Ballottari M."/>
        </authorList>
    </citation>
    <scope>NUCLEOTIDE SEQUENCE</scope>
    <source>
        <strain evidence="6">211/11P</strain>
    </source>
</reference>
<gene>
    <name evidence="6" type="ORF">D9Q98_008411</name>
</gene>
<evidence type="ECO:0000256" key="2">
    <source>
        <dbReference type="ARBA" id="ARBA00022884"/>
    </source>
</evidence>
<dbReference type="GO" id="GO:0003723">
    <property type="term" value="F:RNA binding"/>
    <property type="evidence" value="ECO:0007669"/>
    <property type="project" value="UniProtKB-UniRule"/>
</dbReference>
<evidence type="ECO:0000256" key="1">
    <source>
        <dbReference type="ARBA" id="ARBA00022664"/>
    </source>
</evidence>
<evidence type="ECO:0000256" key="4">
    <source>
        <dbReference type="PROSITE-ProRule" id="PRU00176"/>
    </source>
</evidence>
<dbReference type="SUPFAM" id="SSF54928">
    <property type="entry name" value="RNA-binding domain, RBD"/>
    <property type="match status" value="2"/>
</dbReference>
<dbReference type="Gene3D" id="3.30.70.330">
    <property type="match status" value="2"/>
</dbReference>
<dbReference type="SMART" id="SM00360">
    <property type="entry name" value="RRM"/>
    <property type="match status" value="2"/>
</dbReference>
<evidence type="ECO:0000313" key="7">
    <source>
        <dbReference type="Proteomes" id="UP001055712"/>
    </source>
</evidence>
<keyword evidence="2 4" id="KW-0694">RNA-binding</keyword>
<dbReference type="InterPro" id="IPR000504">
    <property type="entry name" value="RRM_dom"/>
</dbReference>
<dbReference type="Pfam" id="PF00076">
    <property type="entry name" value="RRM_1"/>
    <property type="match status" value="2"/>
</dbReference>
<dbReference type="AlphaFoldDB" id="A0A9D4YT76"/>
<organism evidence="6 7">
    <name type="scientific">Chlorella vulgaris</name>
    <name type="common">Green alga</name>
    <dbReference type="NCBI Taxonomy" id="3077"/>
    <lineage>
        <taxon>Eukaryota</taxon>
        <taxon>Viridiplantae</taxon>
        <taxon>Chlorophyta</taxon>
        <taxon>core chlorophytes</taxon>
        <taxon>Trebouxiophyceae</taxon>
        <taxon>Chlorellales</taxon>
        <taxon>Chlorellaceae</taxon>
        <taxon>Chlorella clade</taxon>
        <taxon>Chlorella</taxon>
    </lineage>
</organism>
<evidence type="ECO:0000259" key="5">
    <source>
        <dbReference type="PROSITE" id="PS50102"/>
    </source>
</evidence>
<keyword evidence="1" id="KW-0507">mRNA processing</keyword>
<dbReference type="PANTHER" id="PTHR23139">
    <property type="entry name" value="RNA-BINDING PROTEIN"/>
    <property type="match status" value="1"/>
</dbReference>
<keyword evidence="3" id="KW-0508">mRNA splicing</keyword>
<reference evidence="6" key="2">
    <citation type="submission" date="2020-11" db="EMBL/GenBank/DDBJ databases">
        <authorList>
            <person name="Cecchin M."/>
            <person name="Marcolungo L."/>
            <person name="Rossato M."/>
            <person name="Girolomoni L."/>
            <person name="Cosentino E."/>
            <person name="Cuine S."/>
            <person name="Li-Beisson Y."/>
            <person name="Delledonne M."/>
            <person name="Ballottari M."/>
        </authorList>
    </citation>
    <scope>NUCLEOTIDE SEQUENCE</scope>
    <source>
        <strain evidence="6">211/11P</strain>
        <tissue evidence="6">Whole cell</tissue>
    </source>
</reference>
<protein>
    <recommendedName>
        <fullName evidence="5">RRM domain-containing protein</fullName>
    </recommendedName>
</protein>
<dbReference type="OrthoDB" id="10266058at2759"/>
<dbReference type="GO" id="GO:0006397">
    <property type="term" value="P:mRNA processing"/>
    <property type="evidence" value="ECO:0007669"/>
    <property type="project" value="UniProtKB-KW"/>
</dbReference>
<proteinExistence type="predicted"/>